<reference evidence="3" key="1">
    <citation type="submission" date="2021-01" db="EMBL/GenBank/DDBJ databases">
        <authorList>
            <person name="Kaushik A."/>
        </authorList>
    </citation>
    <scope>NUCLEOTIDE SEQUENCE</scope>
    <source>
        <strain evidence="3">AG4-RS23</strain>
    </source>
</reference>
<dbReference type="InterPro" id="IPR000210">
    <property type="entry name" value="BTB/POZ_dom"/>
</dbReference>
<gene>
    <name evidence="3" type="ORF">RDB_LOCUS114140</name>
</gene>
<dbReference type="AlphaFoldDB" id="A0A8H3HB33"/>
<dbReference type="SUPFAM" id="SSF54695">
    <property type="entry name" value="POZ domain"/>
    <property type="match status" value="1"/>
</dbReference>
<dbReference type="InterPro" id="IPR011333">
    <property type="entry name" value="SKP1/BTB/POZ_sf"/>
</dbReference>
<dbReference type="Gene3D" id="3.30.710.10">
    <property type="entry name" value="Potassium Channel Kv1.1, Chain A"/>
    <property type="match status" value="1"/>
</dbReference>
<accession>A0A8H3HB33</accession>
<comment type="caution">
    <text evidence="3">The sequence shown here is derived from an EMBL/GenBank/DDBJ whole genome shotgun (WGS) entry which is preliminary data.</text>
</comment>
<feature type="domain" description="BTB" evidence="2">
    <location>
        <begin position="55"/>
        <end position="118"/>
    </location>
</feature>
<organism evidence="3 4">
    <name type="scientific">Rhizoctonia solani</name>
    <dbReference type="NCBI Taxonomy" id="456999"/>
    <lineage>
        <taxon>Eukaryota</taxon>
        <taxon>Fungi</taxon>
        <taxon>Dikarya</taxon>
        <taxon>Basidiomycota</taxon>
        <taxon>Agaricomycotina</taxon>
        <taxon>Agaricomycetes</taxon>
        <taxon>Cantharellales</taxon>
        <taxon>Ceratobasidiaceae</taxon>
        <taxon>Rhizoctonia</taxon>
    </lineage>
</organism>
<protein>
    <recommendedName>
        <fullName evidence="2">BTB domain-containing protein</fullName>
    </recommendedName>
</protein>
<proteinExistence type="predicted"/>
<feature type="region of interest" description="Disordered" evidence="1">
    <location>
        <begin position="227"/>
        <end position="257"/>
    </location>
</feature>
<sequence>MESPVSSCGLSLSYASISDMGDDATGSIIVAADPEPNISAPPAYKGIPFFDPQDGDIQIFVNGTRFETHRYLIKRFQGIKLLLNNQPLMINIQREDISAEDFSEMFKVLYASIITGPFEFAPHTLISTLRVASVYEYHSLRDYCVQHLEALELDAVKRIEIAHEFRLTAWQEPAYHDLGMRDEPITREEAKIIGLDAFVTIAEMREKEQRRRGKIIDAIEVVQDGWSPESAPTVGEASAQHSASAMGKAPYEEASHSNPPTFPLPYGNKQDTNDILTCGDNNMGARSGLSFNSVELNGTYNWRSKYGYRIEIPGSLKDIQAQQLAHANGISSLELSVKKLNTTVATLGAKSFVGHGKFSM</sequence>
<dbReference type="PROSITE" id="PS50097">
    <property type="entry name" value="BTB"/>
    <property type="match status" value="1"/>
</dbReference>
<dbReference type="EMBL" id="CAJMWY010002674">
    <property type="protein sequence ID" value="CAE6493028.1"/>
    <property type="molecule type" value="Genomic_DNA"/>
</dbReference>
<evidence type="ECO:0000256" key="1">
    <source>
        <dbReference type="SAM" id="MobiDB-lite"/>
    </source>
</evidence>
<evidence type="ECO:0000313" key="4">
    <source>
        <dbReference type="Proteomes" id="UP000663861"/>
    </source>
</evidence>
<dbReference type="Proteomes" id="UP000663861">
    <property type="component" value="Unassembled WGS sequence"/>
</dbReference>
<evidence type="ECO:0000259" key="2">
    <source>
        <dbReference type="PROSITE" id="PS50097"/>
    </source>
</evidence>
<evidence type="ECO:0000313" key="3">
    <source>
        <dbReference type="EMBL" id="CAE6493028.1"/>
    </source>
</evidence>
<name>A0A8H3HB33_9AGAM</name>
<dbReference type="Pfam" id="PF00651">
    <property type="entry name" value="BTB"/>
    <property type="match status" value="1"/>
</dbReference>